<sequence>MASKKVDALEEKLEAEIGSLKATIDERFNNVQQKFSSLEAMLLKLIELHLNPPLAVSTGQDSVVVEGSGDTKPVLDNGTDCGGSKTTSLAQPWATVHGGFGGGEVSLGDLRPRGAFPGVGCGEGGWVATGGGGSEGYAAGGGSLGLGIGASASEWGARDSGVDGLGDLAAFGGDTRPGQAEFWAGQGCCGPGQGDFRSGQVVFRGGWPGRGVTCKKGSGYDRNAVGRGISAQYGAGQGEFWVGSSGFVDTRVDSGVWRPLMARNWAGQTQFGADSRVRKLKMPIFEGEDAYGWVYRVECYLTINELSEREKLMAGALCLEGKVLAWFQWREQRQLLRSWGEFKDRLLERFRATQEGDLHEQFFALTQERTVMEYRKKFELLSGRQWDISKVVLEGNFMKGLKLEIRASLRLLRPRGLGESMELAQMIEDKNTIEQINRSRSVDFSYRNSTPLVGQKTQTLGFQREFQNTPSGGQKMQMMGLQRDSQRDRVSGARLGVTFKRLTETEIQDKRAKGVCFRCDEKFSPGHRCKDKSLQVLTVCDEEEGEEEEAAVS</sequence>
<gene>
    <name evidence="2" type="ORF">WN944_005070</name>
</gene>
<accession>A0AAP0M1K1</accession>
<dbReference type="Pfam" id="PF03732">
    <property type="entry name" value="Retrotrans_gag"/>
    <property type="match status" value="1"/>
</dbReference>
<dbReference type="Proteomes" id="UP001428341">
    <property type="component" value="Unassembled WGS sequence"/>
</dbReference>
<dbReference type="InterPro" id="IPR005162">
    <property type="entry name" value="Retrotrans_gag_dom"/>
</dbReference>
<reference evidence="2 3" key="1">
    <citation type="submission" date="2024-05" db="EMBL/GenBank/DDBJ databases">
        <title>Haplotype-resolved chromosome-level genome assembly of Huyou (Citrus changshanensis).</title>
        <authorList>
            <person name="Miao C."/>
            <person name="Chen W."/>
            <person name="Wu Y."/>
            <person name="Wang L."/>
            <person name="Zhao S."/>
            <person name="Grierson D."/>
            <person name="Xu C."/>
            <person name="Chen K."/>
        </authorList>
    </citation>
    <scope>NUCLEOTIDE SEQUENCE [LARGE SCALE GENOMIC DNA]</scope>
    <source>
        <strain evidence="2">01-14</strain>
        <tissue evidence="2">Leaf</tissue>
    </source>
</reference>
<protein>
    <recommendedName>
        <fullName evidence="1">Retrotransposon gag domain-containing protein</fullName>
    </recommendedName>
</protein>
<evidence type="ECO:0000313" key="3">
    <source>
        <dbReference type="Proteomes" id="UP001428341"/>
    </source>
</evidence>
<organism evidence="2 3">
    <name type="scientific">Citrus x changshan-huyou</name>
    <dbReference type="NCBI Taxonomy" id="2935761"/>
    <lineage>
        <taxon>Eukaryota</taxon>
        <taxon>Viridiplantae</taxon>
        <taxon>Streptophyta</taxon>
        <taxon>Embryophyta</taxon>
        <taxon>Tracheophyta</taxon>
        <taxon>Spermatophyta</taxon>
        <taxon>Magnoliopsida</taxon>
        <taxon>eudicotyledons</taxon>
        <taxon>Gunneridae</taxon>
        <taxon>Pentapetalae</taxon>
        <taxon>rosids</taxon>
        <taxon>malvids</taxon>
        <taxon>Sapindales</taxon>
        <taxon>Rutaceae</taxon>
        <taxon>Aurantioideae</taxon>
        <taxon>Citrus</taxon>
    </lineage>
</organism>
<dbReference type="EMBL" id="JBCGBO010000006">
    <property type="protein sequence ID" value="KAK9194365.1"/>
    <property type="molecule type" value="Genomic_DNA"/>
</dbReference>
<dbReference type="AlphaFoldDB" id="A0AAP0M1K1"/>
<proteinExistence type="predicted"/>
<keyword evidence="3" id="KW-1185">Reference proteome</keyword>
<evidence type="ECO:0000259" key="1">
    <source>
        <dbReference type="Pfam" id="PF03732"/>
    </source>
</evidence>
<name>A0AAP0M1K1_9ROSI</name>
<comment type="caution">
    <text evidence="2">The sequence shown here is derived from an EMBL/GenBank/DDBJ whole genome shotgun (WGS) entry which is preliminary data.</text>
</comment>
<evidence type="ECO:0000313" key="2">
    <source>
        <dbReference type="EMBL" id="KAK9194365.1"/>
    </source>
</evidence>
<feature type="domain" description="Retrotransposon gag" evidence="1">
    <location>
        <begin position="317"/>
        <end position="402"/>
    </location>
</feature>